<accession>A0ACC0IGC3</accession>
<evidence type="ECO:0000313" key="2">
    <source>
        <dbReference type="Proteomes" id="UP001060215"/>
    </source>
</evidence>
<reference evidence="1 2" key="1">
    <citation type="journal article" date="2022" name="Plant J.">
        <title>Chromosome-level genome of Camellia lanceoleosa provides a valuable resource for understanding genome evolution and self-incompatibility.</title>
        <authorList>
            <person name="Gong W."/>
            <person name="Xiao S."/>
            <person name="Wang L."/>
            <person name="Liao Z."/>
            <person name="Chang Y."/>
            <person name="Mo W."/>
            <person name="Hu G."/>
            <person name="Li W."/>
            <person name="Zhao G."/>
            <person name="Zhu H."/>
            <person name="Hu X."/>
            <person name="Ji K."/>
            <person name="Xiang X."/>
            <person name="Song Q."/>
            <person name="Yuan D."/>
            <person name="Jin S."/>
            <person name="Zhang L."/>
        </authorList>
    </citation>
    <scope>NUCLEOTIDE SEQUENCE [LARGE SCALE GENOMIC DNA]</scope>
    <source>
        <strain evidence="1">SQ_2022a</strain>
    </source>
</reference>
<sequence>MAANNSPSALEKEQITKPLSFFFLEITKWKNNNILLLLLLTNTVGLRWDSSGKRREKVELPENAWGAKRVYAVDASEIAEQLQLPLLHEPLHTPLLQFPRQPYTAVMEPDVSVETNCMIRIAVLPIGPIPRCSFATTRSSSPRSVPSTSSTRRAPSRTNPGTPAAFGSSSWSVDRRRVCGRTSSPVSVSDRESVSNPYLGFKNYGVGKAVGRIPMGVGRRRLRIVVTGGAGSAGSPLVDRLIARGEMEQGGTDKLQDSHKPLHTWLNAILLRCTSSVSDRQFLQVSMAANNSPSALEKEQGCGGMVRERGESKWNYLKMLGVFAAIALVLLLLFILCMRLGFRSNLVFSED</sequence>
<comment type="caution">
    <text evidence="1">The sequence shown here is derived from an EMBL/GenBank/DDBJ whole genome shotgun (WGS) entry which is preliminary data.</text>
</comment>
<organism evidence="1 2">
    <name type="scientific">Camellia lanceoleosa</name>
    <dbReference type="NCBI Taxonomy" id="1840588"/>
    <lineage>
        <taxon>Eukaryota</taxon>
        <taxon>Viridiplantae</taxon>
        <taxon>Streptophyta</taxon>
        <taxon>Embryophyta</taxon>
        <taxon>Tracheophyta</taxon>
        <taxon>Spermatophyta</taxon>
        <taxon>Magnoliopsida</taxon>
        <taxon>eudicotyledons</taxon>
        <taxon>Gunneridae</taxon>
        <taxon>Pentapetalae</taxon>
        <taxon>asterids</taxon>
        <taxon>Ericales</taxon>
        <taxon>Theaceae</taxon>
        <taxon>Camellia</taxon>
    </lineage>
</organism>
<evidence type="ECO:0000313" key="1">
    <source>
        <dbReference type="EMBL" id="KAI8024319.1"/>
    </source>
</evidence>
<name>A0ACC0IGC3_9ERIC</name>
<gene>
    <name evidence="1" type="ORF">LOK49_LG03G03556</name>
</gene>
<proteinExistence type="predicted"/>
<keyword evidence="2" id="KW-1185">Reference proteome</keyword>
<protein>
    <submittedName>
        <fullName evidence="1">UDP-glucuronic acid decarboxylase 4</fullName>
    </submittedName>
</protein>
<dbReference type="Proteomes" id="UP001060215">
    <property type="component" value="Chromosome 6"/>
</dbReference>
<dbReference type="EMBL" id="CM045763">
    <property type="protein sequence ID" value="KAI8024319.1"/>
    <property type="molecule type" value="Genomic_DNA"/>
</dbReference>